<reference evidence="1" key="1">
    <citation type="submission" date="2023-04" db="EMBL/GenBank/DDBJ databases">
        <title>Draft Genome sequencing of Naganishia species isolated from polar environments using Oxford Nanopore Technology.</title>
        <authorList>
            <person name="Leo P."/>
            <person name="Venkateswaran K."/>
        </authorList>
    </citation>
    <scope>NUCLEOTIDE SEQUENCE</scope>
    <source>
        <strain evidence="1">MNA-CCFEE 5261</strain>
    </source>
</reference>
<organism evidence="1 2">
    <name type="scientific">Naganishia cerealis</name>
    <dbReference type="NCBI Taxonomy" id="610337"/>
    <lineage>
        <taxon>Eukaryota</taxon>
        <taxon>Fungi</taxon>
        <taxon>Dikarya</taxon>
        <taxon>Basidiomycota</taxon>
        <taxon>Agaricomycotina</taxon>
        <taxon>Tremellomycetes</taxon>
        <taxon>Filobasidiales</taxon>
        <taxon>Filobasidiaceae</taxon>
        <taxon>Naganishia</taxon>
    </lineage>
</organism>
<sequence length="251" mass="27099">MATTYPPPQPDAPSSATLGSSLTSLTNQPSTLRYAPGVQLTPTQQHHVCLVLDLFQAKGTWAKIEKGLAEDAVYEDLFATAKNRVEVENLITILALHRDTAGQFLGLPIVTTKSETISHEITAVKPVSGAQVHNPSPPSITSTPSTSTEPATLSPSSASSQKVSEIDIKVHHRFTFKPLGNAVNMHSTLVVFSDEESGKIVRIQDRPMEEIPDNSLITMLRKMNAVVAPKLLGIPPASGKEDHNKFQSRHA</sequence>
<evidence type="ECO:0000313" key="2">
    <source>
        <dbReference type="Proteomes" id="UP001241377"/>
    </source>
</evidence>
<keyword evidence="2" id="KW-1185">Reference proteome</keyword>
<accession>A0ACC2VG05</accession>
<name>A0ACC2VG05_9TREE</name>
<gene>
    <name evidence="1" type="ORF">QFC19_006649</name>
</gene>
<dbReference type="Proteomes" id="UP001241377">
    <property type="component" value="Unassembled WGS sequence"/>
</dbReference>
<comment type="caution">
    <text evidence="1">The sequence shown here is derived from an EMBL/GenBank/DDBJ whole genome shotgun (WGS) entry which is preliminary data.</text>
</comment>
<evidence type="ECO:0000313" key="1">
    <source>
        <dbReference type="EMBL" id="KAJ9097857.1"/>
    </source>
</evidence>
<dbReference type="EMBL" id="JASBWR010000082">
    <property type="protein sequence ID" value="KAJ9097857.1"/>
    <property type="molecule type" value="Genomic_DNA"/>
</dbReference>
<proteinExistence type="predicted"/>
<protein>
    <submittedName>
        <fullName evidence="1">Uncharacterized protein</fullName>
    </submittedName>
</protein>